<dbReference type="GeneID" id="63719785"/>
<dbReference type="RefSeq" id="XP_040654532.1">
    <property type="nucleotide sequence ID" value="XM_040804428.1"/>
</dbReference>
<proteinExistence type="predicted"/>
<accession>A0A151GDL5</accession>
<evidence type="ECO:0000313" key="2">
    <source>
        <dbReference type="EMBL" id="KYK55180.1"/>
    </source>
</evidence>
<feature type="region of interest" description="Disordered" evidence="1">
    <location>
        <begin position="81"/>
        <end position="131"/>
    </location>
</feature>
<name>A0A151GDL5_DRECN</name>
<reference evidence="2 3" key="1">
    <citation type="journal article" date="2016" name="Sci. Rep.">
        <title>Insights into Adaptations to a Near-Obligate Nematode Endoparasitic Lifestyle from the Finished Genome of Drechmeria coniospora.</title>
        <authorList>
            <person name="Zhang L."/>
            <person name="Zhou Z."/>
            <person name="Guo Q."/>
            <person name="Fokkens L."/>
            <person name="Miskei M."/>
            <person name="Pocsi I."/>
            <person name="Zhang W."/>
            <person name="Chen M."/>
            <person name="Wang L."/>
            <person name="Sun Y."/>
            <person name="Donzelli B.G."/>
            <person name="Gibson D.M."/>
            <person name="Nelson D.R."/>
            <person name="Luo J.G."/>
            <person name="Rep M."/>
            <person name="Liu H."/>
            <person name="Yang S."/>
            <person name="Wang J."/>
            <person name="Krasnoff S.B."/>
            <person name="Xu Y."/>
            <person name="Molnar I."/>
            <person name="Lin M."/>
        </authorList>
    </citation>
    <scope>NUCLEOTIDE SEQUENCE [LARGE SCALE GENOMIC DNA]</scope>
    <source>
        <strain evidence="2 3">ARSEF 6962</strain>
    </source>
</reference>
<dbReference type="EMBL" id="LAYC01000003">
    <property type="protein sequence ID" value="KYK55180.1"/>
    <property type="molecule type" value="Genomic_DNA"/>
</dbReference>
<gene>
    <name evidence="2" type="ORF">DCS_07142</name>
</gene>
<evidence type="ECO:0000313" key="3">
    <source>
        <dbReference type="Proteomes" id="UP000076580"/>
    </source>
</evidence>
<keyword evidence="3" id="KW-1185">Reference proteome</keyword>
<comment type="caution">
    <text evidence="2">The sequence shown here is derived from an EMBL/GenBank/DDBJ whole genome shotgun (WGS) entry which is preliminary data.</text>
</comment>
<dbReference type="InParanoid" id="A0A151GDL5"/>
<feature type="region of interest" description="Disordered" evidence="1">
    <location>
        <begin position="1"/>
        <end position="65"/>
    </location>
</feature>
<organism evidence="2 3">
    <name type="scientific">Drechmeria coniospora</name>
    <name type="common">Nematophagous fungus</name>
    <name type="synonym">Meria coniospora</name>
    <dbReference type="NCBI Taxonomy" id="98403"/>
    <lineage>
        <taxon>Eukaryota</taxon>
        <taxon>Fungi</taxon>
        <taxon>Dikarya</taxon>
        <taxon>Ascomycota</taxon>
        <taxon>Pezizomycotina</taxon>
        <taxon>Sordariomycetes</taxon>
        <taxon>Hypocreomycetidae</taxon>
        <taxon>Hypocreales</taxon>
        <taxon>Ophiocordycipitaceae</taxon>
        <taxon>Drechmeria</taxon>
    </lineage>
</organism>
<protein>
    <submittedName>
        <fullName evidence="2">Uncharacterized protein</fullName>
    </submittedName>
</protein>
<dbReference type="Proteomes" id="UP000076580">
    <property type="component" value="Chromosome 03"/>
</dbReference>
<feature type="compositionally biased region" description="Basic and acidic residues" evidence="1">
    <location>
        <begin position="108"/>
        <end position="122"/>
    </location>
</feature>
<dbReference type="AlphaFoldDB" id="A0A151GDL5"/>
<evidence type="ECO:0000256" key="1">
    <source>
        <dbReference type="SAM" id="MobiDB-lite"/>
    </source>
</evidence>
<sequence length="131" mass="13727">MVGTPWGESRGAGWGGRNSTSRSSSRHALHSSSPPRLDGSSHRHGRTARCPCRRTKQLASPESELDHGLQLTCWRIVGFAPDSGDSPLSPPPAGAGRQVTGAGRKGAGRKEFGASAKKRDWMAGEGPGRGS</sequence>
<feature type="compositionally biased region" description="Basic residues" evidence="1">
    <location>
        <begin position="42"/>
        <end position="56"/>
    </location>
</feature>